<proteinExistence type="predicted"/>
<keyword evidence="1" id="KW-1133">Transmembrane helix</keyword>
<evidence type="ECO:0000313" key="3">
    <source>
        <dbReference type="Proteomes" id="UP000758603"/>
    </source>
</evidence>
<evidence type="ECO:0000313" key="2">
    <source>
        <dbReference type="EMBL" id="KAH6653303.1"/>
    </source>
</evidence>
<sequence length="92" mass="10478">MAYLSDMYPAHVASVPAGNDLLRSTVGAGFVNSLSPLFSRPLSLSIPVIPIPFLPFQYVEKIRYRSKRARHICNLVKEDNRRFVRVAQKRSF</sequence>
<accession>A0A9P8UJ21</accession>
<name>A0A9P8UJ21_9PEZI</name>
<dbReference type="Proteomes" id="UP000758603">
    <property type="component" value="Unassembled WGS sequence"/>
</dbReference>
<protein>
    <submittedName>
        <fullName evidence="2">Uncharacterized protein</fullName>
    </submittedName>
</protein>
<keyword evidence="1" id="KW-0812">Transmembrane</keyword>
<dbReference type="RefSeq" id="XP_045957580.1">
    <property type="nucleotide sequence ID" value="XM_046103085.1"/>
</dbReference>
<dbReference type="GeneID" id="70131977"/>
<keyword evidence="3" id="KW-1185">Reference proteome</keyword>
<feature type="transmembrane region" description="Helical" evidence="1">
    <location>
        <begin position="42"/>
        <end position="59"/>
    </location>
</feature>
<keyword evidence="1" id="KW-0472">Membrane</keyword>
<dbReference type="EMBL" id="JAGPXC010000005">
    <property type="protein sequence ID" value="KAH6653303.1"/>
    <property type="molecule type" value="Genomic_DNA"/>
</dbReference>
<gene>
    <name evidence="2" type="ORF">BKA67DRAFT_569135</name>
</gene>
<comment type="caution">
    <text evidence="2">The sequence shown here is derived from an EMBL/GenBank/DDBJ whole genome shotgun (WGS) entry which is preliminary data.</text>
</comment>
<evidence type="ECO:0000256" key="1">
    <source>
        <dbReference type="SAM" id="Phobius"/>
    </source>
</evidence>
<dbReference type="AlphaFoldDB" id="A0A9P8UJ21"/>
<reference evidence="2" key="1">
    <citation type="journal article" date="2021" name="Nat. Commun.">
        <title>Genetic determinants of endophytism in the Arabidopsis root mycobiome.</title>
        <authorList>
            <person name="Mesny F."/>
            <person name="Miyauchi S."/>
            <person name="Thiergart T."/>
            <person name="Pickel B."/>
            <person name="Atanasova L."/>
            <person name="Karlsson M."/>
            <person name="Huettel B."/>
            <person name="Barry K.W."/>
            <person name="Haridas S."/>
            <person name="Chen C."/>
            <person name="Bauer D."/>
            <person name="Andreopoulos W."/>
            <person name="Pangilinan J."/>
            <person name="LaButti K."/>
            <person name="Riley R."/>
            <person name="Lipzen A."/>
            <person name="Clum A."/>
            <person name="Drula E."/>
            <person name="Henrissat B."/>
            <person name="Kohler A."/>
            <person name="Grigoriev I.V."/>
            <person name="Martin F.M."/>
            <person name="Hacquard S."/>
        </authorList>
    </citation>
    <scope>NUCLEOTIDE SEQUENCE</scope>
    <source>
        <strain evidence="2">MPI-SDFR-AT-0073</strain>
    </source>
</reference>
<organism evidence="2 3">
    <name type="scientific">Truncatella angustata</name>
    <dbReference type="NCBI Taxonomy" id="152316"/>
    <lineage>
        <taxon>Eukaryota</taxon>
        <taxon>Fungi</taxon>
        <taxon>Dikarya</taxon>
        <taxon>Ascomycota</taxon>
        <taxon>Pezizomycotina</taxon>
        <taxon>Sordariomycetes</taxon>
        <taxon>Xylariomycetidae</taxon>
        <taxon>Amphisphaeriales</taxon>
        <taxon>Sporocadaceae</taxon>
        <taxon>Truncatella</taxon>
    </lineage>
</organism>